<feature type="transmembrane region" description="Helical" evidence="6">
    <location>
        <begin position="92"/>
        <end position="112"/>
    </location>
</feature>
<dbReference type="GO" id="GO:0022857">
    <property type="term" value="F:transmembrane transporter activity"/>
    <property type="evidence" value="ECO:0007669"/>
    <property type="project" value="InterPro"/>
</dbReference>
<gene>
    <name evidence="7" type="ORF">HII31_06580</name>
</gene>
<comment type="caution">
    <text evidence="7">The sequence shown here is derived from an EMBL/GenBank/DDBJ whole genome shotgun (WGS) entry which is preliminary data.</text>
</comment>
<feature type="transmembrane region" description="Helical" evidence="6">
    <location>
        <begin position="348"/>
        <end position="365"/>
    </location>
</feature>
<dbReference type="PANTHER" id="PTHR43791">
    <property type="entry name" value="PERMEASE-RELATED"/>
    <property type="match status" value="1"/>
</dbReference>
<dbReference type="SUPFAM" id="SSF103473">
    <property type="entry name" value="MFS general substrate transporter"/>
    <property type="match status" value="1"/>
</dbReference>
<keyword evidence="3 6" id="KW-0812">Transmembrane</keyword>
<organism evidence="7 8">
    <name type="scientific">Pseudocercospora fuligena</name>
    <dbReference type="NCBI Taxonomy" id="685502"/>
    <lineage>
        <taxon>Eukaryota</taxon>
        <taxon>Fungi</taxon>
        <taxon>Dikarya</taxon>
        <taxon>Ascomycota</taxon>
        <taxon>Pezizomycotina</taxon>
        <taxon>Dothideomycetes</taxon>
        <taxon>Dothideomycetidae</taxon>
        <taxon>Mycosphaerellales</taxon>
        <taxon>Mycosphaerellaceae</taxon>
        <taxon>Pseudocercospora</taxon>
    </lineage>
</organism>
<protein>
    <submittedName>
        <fullName evidence="7">Putative transporter</fullName>
    </submittedName>
</protein>
<dbReference type="InterPro" id="IPR011701">
    <property type="entry name" value="MFS"/>
</dbReference>
<dbReference type="AlphaFoldDB" id="A0A8H6VL95"/>
<feature type="transmembrane region" description="Helical" evidence="6">
    <location>
        <begin position="156"/>
        <end position="176"/>
    </location>
</feature>
<dbReference type="GO" id="GO:0016020">
    <property type="term" value="C:membrane"/>
    <property type="evidence" value="ECO:0007669"/>
    <property type="project" value="UniProtKB-SubCell"/>
</dbReference>
<dbReference type="PANTHER" id="PTHR43791:SF97">
    <property type="entry name" value="ALLANTOATE TRANSPORTER, PUTATIVE (AFU_ORTHOLOGUE AFUA_1G14700)-RELATED"/>
    <property type="match status" value="1"/>
</dbReference>
<feature type="transmembrane region" description="Helical" evidence="6">
    <location>
        <begin position="385"/>
        <end position="405"/>
    </location>
</feature>
<feature type="transmembrane region" description="Helical" evidence="6">
    <location>
        <begin position="287"/>
        <end position="308"/>
    </location>
</feature>
<evidence type="ECO:0000256" key="4">
    <source>
        <dbReference type="ARBA" id="ARBA00022989"/>
    </source>
</evidence>
<dbReference type="EMBL" id="JABCIY010000150">
    <property type="protein sequence ID" value="KAF7192194.1"/>
    <property type="molecule type" value="Genomic_DNA"/>
</dbReference>
<evidence type="ECO:0000256" key="1">
    <source>
        <dbReference type="ARBA" id="ARBA00004141"/>
    </source>
</evidence>
<accession>A0A8H6VL95</accession>
<keyword evidence="5 6" id="KW-0472">Membrane</keyword>
<feature type="transmembrane region" description="Helical" evidence="6">
    <location>
        <begin position="33"/>
        <end position="51"/>
    </location>
</feature>
<evidence type="ECO:0000256" key="2">
    <source>
        <dbReference type="ARBA" id="ARBA00022448"/>
    </source>
</evidence>
<proteinExistence type="predicted"/>
<feature type="transmembrane region" description="Helical" evidence="6">
    <location>
        <begin position="63"/>
        <end position="86"/>
    </location>
</feature>
<feature type="transmembrane region" description="Helical" evidence="6">
    <location>
        <begin position="314"/>
        <end position="336"/>
    </location>
</feature>
<dbReference type="Pfam" id="PF07690">
    <property type="entry name" value="MFS_1"/>
    <property type="match status" value="1"/>
</dbReference>
<keyword evidence="8" id="KW-1185">Reference proteome</keyword>
<feature type="transmembrane region" description="Helical" evidence="6">
    <location>
        <begin position="124"/>
        <end position="144"/>
    </location>
</feature>
<reference evidence="7" key="1">
    <citation type="submission" date="2020-04" db="EMBL/GenBank/DDBJ databases">
        <title>Draft genome resource of the tomato pathogen Pseudocercospora fuligena.</title>
        <authorList>
            <person name="Zaccaron A."/>
        </authorList>
    </citation>
    <scope>NUCLEOTIDE SEQUENCE</scope>
    <source>
        <strain evidence="7">PF001</strain>
    </source>
</reference>
<dbReference type="InterPro" id="IPR036259">
    <property type="entry name" value="MFS_trans_sf"/>
</dbReference>
<evidence type="ECO:0000313" key="8">
    <source>
        <dbReference type="Proteomes" id="UP000660729"/>
    </source>
</evidence>
<dbReference type="Proteomes" id="UP000660729">
    <property type="component" value="Unassembled WGS sequence"/>
</dbReference>
<evidence type="ECO:0000313" key="7">
    <source>
        <dbReference type="EMBL" id="KAF7192194.1"/>
    </source>
</evidence>
<dbReference type="Gene3D" id="1.20.1250.20">
    <property type="entry name" value="MFS general substrate transporter like domains"/>
    <property type="match status" value="1"/>
</dbReference>
<name>A0A8H6VL95_9PEZI</name>
<evidence type="ECO:0000256" key="5">
    <source>
        <dbReference type="ARBA" id="ARBA00023136"/>
    </source>
</evidence>
<evidence type="ECO:0000256" key="6">
    <source>
        <dbReference type="SAM" id="Phobius"/>
    </source>
</evidence>
<dbReference type="OrthoDB" id="6730379at2759"/>
<sequence>MGTYMISFLDKQTLNYSNAYGLQADTNMTGQDYSWVASALNIEWLLAAYPWNLVLQRYPIGRLIGCMLFVWGSVCMLQAAVFNFGGFFTVRFFLGGLEAVISPAFILLTSMFWEKEEQSLRSSFWLACNGFSSIIGALLAYGSGNVEGLAIPNWKLIYLIVGCMTICWGFVIVFFLPDGPHNAKMLTDYEKVVAVWRISRNRIGLKANEFKRYQVYEAFTDPKVWLVWLMGAGVGILNGGVANFTSALIKGFGYDALQASLMQTPGGAFEIVGCILFGFLSRYQGWLMPSIILGCLPGMAGLIGILTIDIKHRLTLTAMAWMQNVLGSPLILIWSLPGIHTGGHTKRATAMGIFFVMYCAGNIGSPHMFLDSEVPRYPTAIKGLLGAYAAVVVFTAIYWAMCWTSNKRRDRRGERGENLMQEGLEGFDDLTDRENHHFRYRL</sequence>
<keyword evidence="2" id="KW-0813">Transport</keyword>
<evidence type="ECO:0000256" key="3">
    <source>
        <dbReference type="ARBA" id="ARBA00022692"/>
    </source>
</evidence>
<feature type="transmembrane region" description="Helical" evidence="6">
    <location>
        <begin position="261"/>
        <end position="280"/>
    </location>
</feature>
<comment type="subcellular location">
    <subcellularLocation>
        <location evidence="1">Membrane</location>
        <topology evidence="1">Multi-pass membrane protein</topology>
    </subcellularLocation>
</comment>
<keyword evidence="4 6" id="KW-1133">Transmembrane helix</keyword>
<feature type="transmembrane region" description="Helical" evidence="6">
    <location>
        <begin position="225"/>
        <end position="249"/>
    </location>
</feature>